<reference evidence="2 3" key="1">
    <citation type="submission" date="2018-05" db="EMBL/GenBank/DDBJ databases">
        <title>Genomic Encyclopedia of Type Strains, Phase IV (KMG-IV): sequencing the most valuable type-strain genomes for metagenomic binning, comparative biology and taxonomic classification.</title>
        <authorList>
            <person name="Goeker M."/>
        </authorList>
    </citation>
    <scope>NUCLEOTIDE SEQUENCE [LARGE SCALE GENOMIC DNA]</scope>
    <source>
        <strain evidence="2 3">DSM 6462</strain>
    </source>
</reference>
<proteinExistence type="predicted"/>
<name>A0A2V3TSR8_9HYPH</name>
<feature type="transmembrane region" description="Helical" evidence="1">
    <location>
        <begin position="7"/>
        <end position="26"/>
    </location>
</feature>
<evidence type="ECO:0000256" key="1">
    <source>
        <dbReference type="SAM" id="Phobius"/>
    </source>
</evidence>
<evidence type="ECO:0000313" key="2">
    <source>
        <dbReference type="EMBL" id="PXW51144.1"/>
    </source>
</evidence>
<protein>
    <submittedName>
        <fullName evidence="2">Uncharacterized protein</fullName>
    </submittedName>
</protein>
<keyword evidence="1" id="KW-1133">Transmembrane helix</keyword>
<sequence>MNTAQETLGAFCGLVVTLAVLVWYWGTQSLVGNSRVSVSPDKISAHCDEDHSF</sequence>
<keyword evidence="1" id="KW-0812">Transmembrane</keyword>
<dbReference type="Proteomes" id="UP000248021">
    <property type="component" value="Unassembled WGS sequence"/>
</dbReference>
<accession>A0A2V3TSR8</accession>
<keyword evidence="1" id="KW-0472">Membrane</keyword>
<keyword evidence="3" id="KW-1185">Reference proteome</keyword>
<dbReference type="EMBL" id="QJJK01000021">
    <property type="protein sequence ID" value="PXW51144.1"/>
    <property type="molecule type" value="Genomic_DNA"/>
</dbReference>
<comment type="caution">
    <text evidence="2">The sequence shown here is derived from an EMBL/GenBank/DDBJ whole genome shotgun (WGS) entry which is preliminary data.</text>
</comment>
<evidence type="ECO:0000313" key="3">
    <source>
        <dbReference type="Proteomes" id="UP000248021"/>
    </source>
</evidence>
<dbReference type="AlphaFoldDB" id="A0A2V3TSR8"/>
<gene>
    <name evidence="2" type="ORF">C7450_12135</name>
</gene>
<organism evidence="2 3">
    <name type="scientific">Chelatococcus asaccharovorans</name>
    <dbReference type="NCBI Taxonomy" id="28210"/>
    <lineage>
        <taxon>Bacteria</taxon>
        <taxon>Pseudomonadati</taxon>
        <taxon>Pseudomonadota</taxon>
        <taxon>Alphaproteobacteria</taxon>
        <taxon>Hyphomicrobiales</taxon>
        <taxon>Chelatococcaceae</taxon>
        <taxon>Chelatococcus</taxon>
    </lineage>
</organism>
<dbReference type="RefSeq" id="WP_170147544.1">
    <property type="nucleotide sequence ID" value="NZ_JAHBRY010000004.1"/>
</dbReference>